<reference evidence="7" key="1">
    <citation type="submission" date="2017-02" db="UniProtKB">
        <authorList>
            <consortium name="WormBaseParasite"/>
        </authorList>
    </citation>
    <scope>IDENTIFICATION</scope>
</reference>
<gene>
    <name evidence="5" type="ORF">EVEC_LOCUS1123</name>
</gene>
<name>A0A0N4UVF1_ENTVE</name>
<dbReference type="Pfam" id="PF25458">
    <property type="entry name" value="INTS4_C"/>
    <property type="match status" value="1"/>
</dbReference>
<proteinExistence type="predicted"/>
<accession>A0A0N4UVF1</accession>
<protein>
    <submittedName>
        <fullName evidence="7">Integrator complex subunit 4</fullName>
    </submittedName>
</protein>
<sequence>MTHRNLHATNHMRRIAAIRYLTSLITEGTPDQKKRTWVEKTLCEMANDRDDRVRVAAVKALMTCTETEQGLSCDLYDIIKKLCGDTEKLVRIEALRILKAFADRYGDRRVPSRQIQDNNYTMLLVDNAFTVVCHAVSDTEVSTCFVRVLLIISVRAEAASLLGKFSQVSDSYLQQTLDKKLLNAMRMSKPAHDVSRRPHAGFSGDDQSRSDKQPNIMTTGACGAFVSTLEDEFMVVRQAGVRSLGQLAANRPVFANMALDHLVDMFNDEIEEVRLDAIHALAPLVVHGVLQLDQLAKICTALDDKLLDSREALRLLLAKANLGTSECLKCCLKALLNCMRLYPIDRQPTYRCLSQLGRRHASLVLPLIDELLGVDPLFEITEPALEDVFYLAKLILILNAASEHGIICEYLPFFAVQHYRYLRLSMPTIVPCIPVNALITEISAEVLNALKGKDLGQHARGLLEKYYEKLFEAMKITEGLKRREFYLRIKSDMDALCEMDEGVSSAAHFISNWLDVLSRYELSLQMILYGGDLLTAFNIAEQGLVVIDNLEHGFIGVNKTLLALVAELRFRLRILAVASRLILCPGVYTNAEEVISFELTQFQKFAFYIILYNVLLNQLFSNIWKRMKEITSGEMQSVAPLVTDIEKLFICDAGETKKYLDGRMLLRVFEGRDFTLPKEFISLDGVSSKWAEIIEPSEDDSDPVRFIAGLPVGISFNILLHNFEQADINKFRMQITYPDMLTHMFCPRKCDFRQLPSNNVRLISDVCMVQSNPWSSAARVRVGCVFEAKSDCGIALKNEQVSAVPEVTLGRKYDFIPIPESPYSDKQAAVEVSIHPMFKQC</sequence>
<evidence type="ECO:0000256" key="1">
    <source>
        <dbReference type="ARBA" id="ARBA00004123"/>
    </source>
</evidence>
<dbReference type="EMBL" id="UXUI01007171">
    <property type="protein sequence ID" value="VDD85980.1"/>
    <property type="molecule type" value="Genomic_DNA"/>
</dbReference>
<dbReference type="PANTHER" id="PTHR20938:SF0">
    <property type="entry name" value="INTEGRATOR COMPLEX SUBUNIT 4"/>
    <property type="match status" value="1"/>
</dbReference>
<dbReference type="InterPro" id="IPR011989">
    <property type="entry name" value="ARM-like"/>
</dbReference>
<feature type="region of interest" description="Disordered" evidence="3">
    <location>
        <begin position="189"/>
        <end position="215"/>
    </location>
</feature>
<dbReference type="OrthoDB" id="18190at2759"/>
<dbReference type="InterPro" id="IPR016024">
    <property type="entry name" value="ARM-type_fold"/>
</dbReference>
<feature type="domain" description="Integrator complex subunit 4/Protein SIEL C-terminal Ig-like" evidence="4">
    <location>
        <begin position="692"/>
        <end position="837"/>
    </location>
</feature>
<organism evidence="7">
    <name type="scientific">Enterobius vermicularis</name>
    <name type="common">Human pinworm</name>
    <dbReference type="NCBI Taxonomy" id="51028"/>
    <lineage>
        <taxon>Eukaryota</taxon>
        <taxon>Metazoa</taxon>
        <taxon>Ecdysozoa</taxon>
        <taxon>Nematoda</taxon>
        <taxon>Chromadorea</taxon>
        <taxon>Rhabditida</taxon>
        <taxon>Spirurina</taxon>
        <taxon>Oxyuridomorpha</taxon>
        <taxon>Oxyuroidea</taxon>
        <taxon>Oxyuridae</taxon>
        <taxon>Enterobius</taxon>
    </lineage>
</organism>
<dbReference type="GO" id="GO:0032039">
    <property type="term" value="C:integrator complex"/>
    <property type="evidence" value="ECO:0007669"/>
    <property type="project" value="TreeGrafter"/>
</dbReference>
<evidence type="ECO:0000313" key="5">
    <source>
        <dbReference type="EMBL" id="VDD85980.1"/>
    </source>
</evidence>
<dbReference type="InterPro" id="IPR057412">
    <property type="entry name" value="INTS4_C"/>
</dbReference>
<dbReference type="STRING" id="51028.A0A0N4UVF1"/>
<keyword evidence="6" id="KW-1185">Reference proteome</keyword>
<dbReference type="Proteomes" id="UP000274131">
    <property type="component" value="Unassembled WGS sequence"/>
</dbReference>
<dbReference type="GO" id="GO:0016180">
    <property type="term" value="P:snRNA processing"/>
    <property type="evidence" value="ECO:0007669"/>
    <property type="project" value="TreeGrafter"/>
</dbReference>
<dbReference type="AlphaFoldDB" id="A0A0N4UVF1"/>
<dbReference type="PANTHER" id="PTHR20938">
    <property type="entry name" value="INTEGRATOR COMPLEX SUBUNIT 4"/>
    <property type="match status" value="1"/>
</dbReference>
<dbReference type="SUPFAM" id="SSF48371">
    <property type="entry name" value="ARM repeat"/>
    <property type="match status" value="1"/>
</dbReference>
<evidence type="ECO:0000256" key="2">
    <source>
        <dbReference type="ARBA" id="ARBA00023242"/>
    </source>
</evidence>
<dbReference type="Gene3D" id="1.25.10.10">
    <property type="entry name" value="Leucine-rich Repeat Variant"/>
    <property type="match status" value="2"/>
</dbReference>
<evidence type="ECO:0000313" key="7">
    <source>
        <dbReference type="WBParaSite" id="EVEC_0000141501-mRNA-1"/>
    </source>
</evidence>
<evidence type="ECO:0000256" key="3">
    <source>
        <dbReference type="SAM" id="MobiDB-lite"/>
    </source>
</evidence>
<keyword evidence="2" id="KW-0539">Nucleus</keyword>
<reference evidence="5 6" key="2">
    <citation type="submission" date="2018-10" db="EMBL/GenBank/DDBJ databases">
        <authorList>
            <consortium name="Pathogen Informatics"/>
        </authorList>
    </citation>
    <scope>NUCLEOTIDE SEQUENCE [LARGE SCALE GENOMIC DNA]</scope>
</reference>
<evidence type="ECO:0000313" key="6">
    <source>
        <dbReference type="Proteomes" id="UP000274131"/>
    </source>
</evidence>
<dbReference type="WBParaSite" id="EVEC_0000141501-mRNA-1">
    <property type="protein sequence ID" value="EVEC_0000141501-mRNA-1"/>
    <property type="gene ID" value="EVEC_0000141501"/>
</dbReference>
<evidence type="ECO:0000259" key="4">
    <source>
        <dbReference type="Pfam" id="PF25458"/>
    </source>
</evidence>
<comment type="subcellular location">
    <subcellularLocation>
        <location evidence="1">Nucleus</location>
    </subcellularLocation>
</comment>